<reference evidence="8 9" key="1">
    <citation type="submission" date="2018-06" db="EMBL/GenBank/DDBJ databases">
        <title>Complete genome of Desulfovibrio marinus P48SEP.</title>
        <authorList>
            <person name="Crispim J.S."/>
            <person name="Vidigal P.M.P."/>
            <person name="Silva L.C.F."/>
            <person name="Araujo L.C."/>
            <person name="Laguardia C.N."/>
            <person name="Dias R.S."/>
            <person name="Sousa M.P."/>
            <person name="Paula S.O."/>
            <person name="Silva C."/>
        </authorList>
    </citation>
    <scope>NUCLEOTIDE SEQUENCE [LARGE SCALE GENOMIC DNA]</scope>
    <source>
        <strain evidence="8 9">P48SEP</strain>
    </source>
</reference>
<comment type="similarity">
    <text evidence="2 6">Belongs to the dTDP-4-dehydrorhamnose reductase family.</text>
</comment>
<evidence type="ECO:0000313" key="8">
    <source>
        <dbReference type="EMBL" id="TVM34448.1"/>
    </source>
</evidence>
<dbReference type="AlphaFoldDB" id="A0A6P1ZI54"/>
<dbReference type="EMBL" id="QMIF01000004">
    <property type="protein sequence ID" value="TVM34448.1"/>
    <property type="molecule type" value="Genomic_DNA"/>
</dbReference>
<comment type="pathway">
    <text evidence="1 6">Carbohydrate biosynthesis; dTDP-L-rhamnose biosynthesis.</text>
</comment>
<evidence type="ECO:0000313" key="9">
    <source>
        <dbReference type="Proteomes" id="UP000434052"/>
    </source>
</evidence>
<dbReference type="EC" id="1.1.1.133" evidence="3 6"/>
<evidence type="ECO:0000259" key="7">
    <source>
        <dbReference type="Pfam" id="PF04321"/>
    </source>
</evidence>
<feature type="domain" description="RmlD-like substrate binding" evidence="7">
    <location>
        <begin position="1"/>
        <end position="283"/>
    </location>
</feature>
<evidence type="ECO:0000256" key="1">
    <source>
        <dbReference type="ARBA" id="ARBA00004781"/>
    </source>
</evidence>
<name>A0A6P1ZI54_9BACT</name>
<dbReference type="Gene3D" id="3.40.50.720">
    <property type="entry name" value="NAD(P)-binding Rossmann-like Domain"/>
    <property type="match status" value="1"/>
</dbReference>
<dbReference type="CDD" id="cd05254">
    <property type="entry name" value="dTDP_HR_like_SDR_e"/>
    <property type="match status" value="1"/>
</dbReference>
<evidence type="ECO:0000256" key="6">
    <source>
        <dbReference type="RuleBase" id="RU364082"/>
    </source>
</evidence>
<dbReference type="InterPro" id="IPR005913">
    <property type="entry name" value="dTDP_dehydrorham_reduct"/>
</dbReference>
<dbReference type="OrthoDB" id="9803892at2"/>
<dbReference type="UniPathway" id="UPA00124"/>
<dbReference type="PANTHER" id="PTHR10491:SF4">
    <property type="entry name" value="METHIONINE ADENOSYLTRANSFERASE 2 SUBUNIT BETA"/>
    <property type="match status" value="1"/>
</dbReference>
<proteinExistence type="inferred from homology"/>
<keyword evidence="6" id="KW-0560">Oxidoreductase</keyword>
<dbReference type="InterPro" id="IPR036291">
    <property type="entry name" value="NAD(P)-bd_dom_sf"/>
</dbReference>
<comment type="catalytic activity">
    <reaction evidence="5">
        <text>dTDP-beta-L-rhamnose + NADP(+) = dTDP-4-dehydro-beta-L-rhamnose + NADPH + H(+)</text>
        <dbReference type="Rhea" id="RHEA:21796"/>
        <dbReference type="ChEBI" id="CHEBI:15378"/>
        <dbReference type="ChEBI" id="CHEBI:57510"/>
        <dbReference type="ChEBI" id="CHEBI:57783"/>
        <dbReference type="ChEBI" id="CHEBI:58349"/>
        <dbReference type="ChEBI" id="CHEBI:62830"/>
        <dbReference type="EC" id="1.1.1.133"/>
    </reaction>
</comment>
<dbReference type="GO" id="GO:0019305">
    <property type="term" value="P:dTDP-rhamnose biosynthetic process"/>
    <property type="evidence" value="ECO:0007669"/>
    <property type="project" value="UniProtKB-UniPathway"/>
</dbReference>
<dbReference type="Pfam" id="PF04321">
    <property type="entry name" value="RmlD_sub_bind"/>
    <property type="match status" value="1"/>
</dbReference>
<sequence length="293" mass="32015">MAVLVLGGAGMLGHQLVRALGESGDVCCTLHGSPEKYADCPEYVTRHAYFNVDVLDQSALQAVLDDCSPDAVVNCVGLVKQRDEASRPAAAITLNALFPHTLYEMCAERGARLIHMSTDCVFSGDKGMYVDNDLHDARDVYGRTKSLGEVGGPGALTLRTSIFGPELFTKRGLLEWFLAQSGAVHGYTRAIFSGFTTYEMSRIIIMLLKREGDASGVFNVSAAPISKYDLLCMIRDALALDIDIEPDNAVAIDRSLDSSRFRSTFGYTPPAWREMISELATRLRAEKHPALKQ</sequence>
<organism evidence="8 9">
    <name type="scientific">Oceanidesulfovibrio marinus</name>
    <dbReference type="NCBI Taxonomy" id="370038"/>
    <lineage>
        <taxon>Bacteria</taxon>
        <taxon>Pseudomonadati</taxon>
        <taxon>Thermodesulfobacteriota</taxon>
        <taxon>Desulfovibrionia</taxon>
        <taxon>Desulfovibrionales</taxon>
        <taxon>Desulfovibrionaceae</taxon>
        <taxon>Oceanidesulfovibrio</taxon>
    </lineage>
</organism>
<comment type="function">
    <text evidence="6">Catalyzes the reduction of dTDP-6-deoxy-L-lyxo-4-hexulose to yield dTDP-L-rhamnose.</text>
</comment>
<dbReference type="PANTHER" id="PTHR10491">
    <property type="entry name" value="DTDP-4-DEHYDRORHAMNOSE REDUCTASE"/>
    <property type="match status" value="1"/>
</dbReference>
<dbReference type="RefSeq" id="WP_144234841.1">
    <property type="nucleotide sequence ID" value="NZ_QMIF01000004.1"/>
</dbReference>
<dbReference type="InterPro" id="IPR029903">
    <property type="entry name" value="RmlD-like-bd"/>
</dbReference>
<dbReference type="SUPFAM" id="SSF51735">
    <property type="entry name" value="NAD(P)-binding Rossmann-fold domains"/>
    <property type="match status" value="1"/>
</dbReference>
<comment type="caution">
    <text evidence="8">The sequence shown here is derived from an EMBL/GenBank/DDBJ whole genome shotgun (WGS) entry which is preliminary data.</text>
</comment>
<evidence type="ECO:0000256" key="4">
    <source>
        <dbReference type="ARBA" id="ARBA00017099"/>
    </source>
</evidence>
<evidence type="ECO:0000256" key="2">
    <source>
        <dbReference type="ARBA" id="ARBA00010944"/>
    </source>
</evidence>
<accession>A0A6P1ZI54</accession>
<dbReference type="GO" id="GO:0005829">
    <property type="term" value="C:cytosol"/>
    <property type="evidence" value="ECO:0007669"/>
    <property type="project" value="TreeGrafter"/>
</dbReference>
<dbReference type="Proteomes" id="UP000434052">
    <property type="component" value="Unassembled WGS sequence"/>
</dbReference>
<keyword evidence="6" id="KW-0521">NADP</keyword>
<evidence type="ECO:0000256" key="3">
    <source>
        <dbReference type="ARBA" id="ARBA00012929"/>
    </source>
</evidence>
<gene>
    <name evidence="8" type="ORF">DQK91_07685</name>
</gene>
<evidence type="ECO:0000256" key="5">
    <source>
        <dbReference type="ARBA" id="ARBA00048200"/>
    </source>
</evidence>
<protein>
    <recommendedName>
        <fullName evidence="4 6">dTDP-4-dehydrorhamnose reductase</fullName>
        <ecNumber evidence="3 6">1.1.1.133</ecNumber>
    </recommendedName>
</protein>
<dbReference type="GO" id="GO:0008831">
    <property type="term" value="F:dTDP-4-dehydrorhamnose reductase activity"/>
    <property type="evidence" value="ECO:0007669"/>
    <property type="project" value="UniProtKB-EC"/>
</dbReference>